<keyword evidence="3 7" id="KW-0812">Transmembrane</keyword>
<keyword evidence="10" id="KW-1185">Reference proteome</keyword>
<keyword evidence="6 7" id="KW-0472">Membrane</keyword>
<proteinExistence type="inferred from homology"/>
<dbReference type="InterPro" id="IPR022764">
    <property type="entry name" value="Peptidase_S54_rhomboid_dom"/>
</dbReference>
<keyword evidence="4 9" id="KW-0378">Hydrolase</keyword>
<evidence type="ECO:0000256" key="3">
    <source>
        <dbReference type="ARBA" id="ARBA00022692"/>
    </source>
</evidence>
<dbReference type="EMBL" id="JBHTJM010000002">
    <property type="protein sequence ID" value="MFD0962871.1"/>
    <property type="molecule type" value="Genomic_DNA"/>
</dbReference>
<feature type="transmembrane region" description="Helical" evidence="7">
    <location>
        <begin position="169"/>
        <end position="187"/>
    </location>
</feature>
<evidence type="ECO:0000256" key="7">
    <source>
        <dbReference type="SAM" id="Phobius"/>
    </source>
</evidence>
<dbReference type="EC" id="3.4.21.-" evidence="9"/>
<dbReference type="PANTHER" id="PTHR43731">
    <property type="entry name" value="RHOMBOID PROTEASE"/>
    <property type="match status" value="1"/>
</dbReference>
<evidence type="ECO:0000256" key="6">
    <source>
        <dbReference type="ARBA" id="ARBA00023136"/>
    </source>
</evidence>
<keyword evidence="9" id="KW-0645">Protease</keyword>
<dbReference type="PANTHER" id="PTHR43731:SF14">
    <property type="entry name" value="PRESENILIN-ASSOCIATED RHOMBOID-LIKE PROTEIN, MITOCHONDRIAL"/>
    <property type="match status" value="1"/>
</dbReference>
<feature type="transmembrane region" description="Helical" evidence="7">
    <location>
        <begin position="109"/>
        <end position="129"/>
    </location>
</feature>
<comment type="similarity">
    <text evidence="2">Belongs to the peptidase S54 family.</text>
</comment>
<dbReference type="Proteomes" id="UP001596997">
    <property type="component" value="Unassembled WGS sequence"/>
</dbReference>
<reference evidence="10" key="1">
    <citation type="journal article" date="2019" name="Int. J. Syst. Evol. Microbiol.">
        <title>The Global Catalogue of Microorganisms (GCM) 10K type strain sequencing project: providing services to taxonomists for standard genome sequencing and annotation.</title>
        <authorList>
            <consortium name="The Broad Institute Genomics Platform"/>
            <consortium name="The Broad Institute Genome Sequencing Center for Infectious Disease"/>
            <person name="Wu L."/>
            <person name="Ma J."/>
        </authorList>
    </citation>
    <scope>NUCLEOTIDE SEQUENCE [LARGE SCALE GENOMIC DNA]</scope>
    <source>
        <strain evidence="10">CCUG 62114</strain>
    </source>
</reference>
<dbReference type="InterPro" id="IPR035952">
    <property type="entry name" value="Rhomboid-like_sf"/>
</dbReference>
<evidence type="ECO:0000256" key="4">
    <source>
        <dbReference type="ARBA" id="ARBA00022801"/>
    </source>
</evidence>
<dbReference type="GO" id="GO:0006508">
    <property type="term" value="P:proteolysis"/>
    <property type="evidence" value="ECO:0007669"/>
    <property type="project" value="UniProtKB-KW"/>
</dbReference>
<comment type="caution">
    <text evidence="9">The sequence shown here is derived from an EMBL/GenBank/DDBJ whole genome shotgun (WGS) entry which is preliminary data.</text>
</comment>
<evidence type="ECO:0000256" key="1">
    <source>
        <dbReference type="ARBA" id="ARBA00004141"/>
    </source>
</evidence>
<dbReference type="Gene3D" id="1.20.1540.10">
    <property type="entry name" value="Rhomboid-like"/>
    <property type="match status" value="1"/>
</dbReference>
<dbReference type="Pfam" id="PF01694">
    <property type="entry name" value="Rhomboid"/>
    <property type="match status" value="1"/>
</dbReference>
<comment type="subcellular location">
    <subcellularLocation>
        <location evidence="1">Membrane</location>
        <topology evidence="1">Multi-pass membrane protein</topology>
    </subcellularLocation>
</comment>
<evidence type="ECO:0000313" key="9">
    <source>
        <dbReference type="EMBL" id="MFD0962871.1"/>
    </source>
</evidence>
<feature type="transmembrane region" description="Helical" evidence="7">
    <location>
        <begin position="6"/>
        <end position="24"/>
    </location>
</feature>
<gene>
    <name evidence="9" type="ORF">ACFQ1O_02510</name>
</gene>
<evidence type="ECO:0000256" key="5">
    <source>
        <dbReference type="ARBA" id="ARBA00022989"/>
    </source>
</evidence>
<dbReference type="RefSeq" id="WP_377712970.1">
    <property type="nucleotide sequence ID" value="NZ_JBHTJM010000002.1"/>
</dbReference>
<evidence type="ECO:0000256" key="2">
    <source>
        <dbReference type="ARBA" id="ARBA00009045"/>
    </source>
</evidence>
<dbReference type="SUPFAM" id="SSF144091">
    <property type="entry name" value="Rhomboid-like"/>
    <property type="match status" value="1"/>
</dbReference>
<accession>A0ABW3HZ77</accession>
<feature type="transmembrane region" description="Helical" evidence="7">
    <location>
        <begin position="61"/>
        <end position="79"/>
    </location>
</feature>
<name>A0ABW3HZ77_9FLAO</name>
<dbReference type="GO" id="GO:0008233">
    <property type="term" value="F:peptidase activity"/>
    <property type="evidence" value="ECO:0007669"/>
    <property type="project" value="UniProtKB-KW"/>
</dbReference>
<dbReference type="InterPro" id="IPR050925">
    <property type="entry name" value="Rhomboid_protease_S54"/>
</dbReference>
<sequence>MSLGLDFSIVVIIALNVLISFKGFNDFSFFEKYKFNVGAVKAGQQYRNITSGFLHADMPHLLFNMVTLYFFAPFLVQQLDSYKFILVYVVSLLMGSLLSFGIHKENNYYSAIGASGAVTGVIYAAVTMFPEMKLYMFFAIPIKGWIFGILYLAYSIYGMKKSVGNIGHAAHFGGAMGGYALALILKPEILSQNLFYTILIGLPILALFILMKLKKI</sequence>
<feature type="transmembrane region" description="Helical" evidence="7">
    <location>
        <begin position="193"/>
        <end position="211"/>
    </location>
</feature>
<protein>
    <submittedName>
        <fullName evidence="9">Rhomboid family intramembrane serine protease</fullName>
        <ecNumber evidence="9">3.4.21.-</ecNumber>
    </submittedName>
</protein>
<evidence type="ECO:0000259" key="8">
    <source>
        <dbReference type="Pfam" id="PF01694"/>
    </source>
</evidence>
<organism evidence="9 10">
    <name type="scientific">Pseudofulvibacter geojedonensis</name>
    <dbReference type="NCBI Taxonomy" id="1123758"/>
    <lineage>
        <taxon>Bacteria</taxon>
        <taxon>Pseudomonadati</taxon>
        <taxon>Bacteroidota</taxon>
        <taxon>Flavobacteriia</taxon>
        <taxon>Flavobacteriales</taxon>
        <taxon>Flavobacteriaceae</taxon>
        <taxon>Pseudofulvibacter</taxon>
    </lineage>
</organism>
<feature type="transmembrane region" description="Helical" evidence="7">
    <location>
        <begin position="135"/>
        <end position="157"/>
    </location>
</feature>
<keyword evidence="5 7" id="KW-1133">Transmembrane helix</keyword>
<feature type="domain" description="Peptidase S54 rhomboid" evidence="8">
    <location>
        <begin position="43"/>
        <end position="186"/>
    </location>
</feature>
<feature type="transmembrane region" description="Helical" evidence="7">
    <location>
        <begin position="85"/>
        <end position="102"/>
    </location>
</feature>
<evidence type="ECO:0000313" key="10">
    <source>
        <dbReference type="Proteomes" id="UP001596997"/>
    </source>
</evidence>